<gene>
    <name evidence="1" type="ORF">F7231_04230</name>
</gene>
<keyword evidence="2" id="KW-1185">Reference proteome</keyword>
<dbReference type="EMBL" id="WAEL01000001">
    <property type="protein sequence ID" value="NID09367.1"/>
    <property type="molecule type" value="Genomic_DNA"/>
</dbReference>
<dbReference type="Proteomes" id="UP000606008">
    <property type="component" value="Unassembled WGS sequence"/>
</dbReference>
<evidence type="ECO:0000313" key="1">
    <source>
        <dbReference type="EMBL" id="NID09367.1"/>
    </source>
</evidence>
<evidence type="ECO:0008006" key="3">
    <source>
        <dbReference type="Google" id="ProtNLM"/>
    </source>
</evidence>
<sequence>MNEVDKLLAEMDELDTWITVTLADLFDRTRNWLDLLGADLLGWLDSLAADITPSGKLRSLMNWLSGLGDFGIEGIARWVTDTLAGATQKLVKYFSLLIGKPYVAGANLTRLERQLELQATGVVGAQIGLHVRESLTTQLGNAVLARLDVTGLRGIGTDILGRESTAFRQVTNTIEEVVLTYVRAWTDTAATGLKLTHWYYMGTQIATTRDFCRQRLGRTYLKTEVEAWADLTWSGKMIGTTKETIFWYAGGYRCRHRLLPVTKRVYDFLLTKQVQTNG</sequence>
<proteinExistence type="predicted"/>
<name>A0ABX0QE42_9BACT</name>
<accession>A0ABX0QE42</accession>
<evidence type="ECO:0000313" key="2">
    <source>
        <dbReference type="Proteomes" id="UP000606008"/>
    </source>
</evidence>
<organism evidence="1 2">
    <name type="scientific">Fibrivirga algicola</name>
    <dbReference type="NCBI Taxonomy" id="2950420"/>
    <lineage>
        <taxon>Bacteria</taxon>
        <taxon>Pseudomonadati</taxon>
        <taxon>Bacteroidota</taxon>
        <taxon>Cytophagia</taxon>
        <taxon>Cytophagales</taxon>
        <taxon>Spirosomataceae</taxon>
        <taxon>Fibrivirga</taxon>
    </lineage>
</organism>
<dbReference type="RefSeq" id="WP_166690999.1">
    <property type="nucleotide sequence ID" value="NZ_WAEL01000001.1"/>
</dbReference>
<comment type="caution">
    <text evidence="1">The sequence shown here is derived from an EMBL/GenBank/DDBJ whole genome shotgun (WGS) entry which is preliminary data.</text>
</comment>
<protein>
    <recommendedName>
        <fullName evidence="3">Phage head morphogenesis domain-containing protein</fullName>
    </recommendedName>
</protein>
<reference evidence="1" key="1">
    <citation type="submission" date="2024-05" db="EMBL/GenBank/DDBJ databases">
        <authorList>
            <person name="Jung D.-H."/>
        </authorList>
    </citation>
    <scope>NUCLEOTIDE SEQUENCE</scope>
    <source>
        <strain evidence="1">JA-25</strain>
    </source>
</reference>